<dbReference type="EMBL" id="CP028811">
    <property type="protein sequence ID" value="AWA29985.1"/>
    <property type="molecule type" value="Genomic_DNA"/>
</dbReference>
<dbReference type="KEGG" id="fmg:HYN48_07795"/>
<organism evidence="2 3">
    <name type="scientific">Flavobacterium magnum</name>
    <dbReference type="NCBI Taxonomy" id="2162713"/>
    <lineage>
        <taxon>Bacteria</taxon>
        <taxon>Pseudomonadati</taxon>
        <taxon>Bacteroidota</taxon>
        <taxon>Flavobacteriia</taxon>
        <taxon>Flavobacteriales</taxon>
        <taxon>Flavobacteriaceae</taxon>
        <taxon>Flavobacterium</taxon>
    </lineage>
</organism>
<evidence type="ECO:0000313" key="3">
    <source>
        <dbReference type="Proteomes" id="UP000244193"/>
    </source>
</evidence>
<reference evidence="2 3" key="1">
    <citation type="submission" date="2018-04" db="EMBL/GenBank/DDBJ databases">
        <title>Genome sequencing of Flavobacterium sp. HYN0048.</title>
        <authorList>
            <person name="Yi H."/>
            <person name="Baek C."/>
        </authorList>
    </citation>
    <scope>NUCLEOTIDE SEQUENCE [LARGE SCALE GENOMIC DNA]</scope>
    <source>
        <strain evidence="2 3">HYN0048</strain>
    </source>
</reference>
<name>A0A2S0RED7_9FLAO</name>
<proteinExistence type="predicted"/>
<sequence>MAAESKRKNTGNAIILFGSVFLMIFISKLNFDKITVNHIMIIVCNLVFIGCGIYANWRSRKAITK</sequence>
<keyword evidence="1" id="KW-1133">Transmembrane helix</keyword>
<keyword evidence="1" id="KW-0812">Transmembrane</keyword>
<feature type="transmembrane region" description="Helical" evidence="1">
    <location>
        <begin position="12"/>
        <end position="31"/>
    </location>
</feature>
<dbReference type="AlphaFoldDB" id="A0A2S0RED7"/>
<protein>
    <submittedName>
        <fullName evidence="2">Uncharacterized protein</fullName>
    </submittedName>
</protein>
<gene>
    <name evidence="2" type="ORF">HYN48_07795</name>
</gene>
<dbReference type="Proteomes" id="UP000244193">
    <property type="component" value="Chromosome"/>
</dbReference>
<keyword evidence="1" id="KW-0472">Membrane</keyword>
<dbReference type="RefSeq" id="WP_108370569.1">
    <property type="nucleotide sequence ID" value="NZ_CP028811.1"/>
</dbReference>
<evidence type="ECO:0000313" key="2">
    <source>
        <dbReference type="EMBL" id="AWA29985.1"/>
    </source>
</evidence>
<keyword evidence="3" id="KW-1185">Reference proteome</keyword>
<accession>A0A2S0RED7</accession>
<feature type="transmembrane region" description="Helical" evidence="1">
    <location>
        <begin position="37"/>
        <end position="57"/>
    </location>
</feature>
<evidence type="ECO:0000256" key="1">
    <source>
        <dbReference type="SAM" id="Phobius"/>
    </source>
</evidence>